<dbReference type="SUPFAM" id="SSF48403">
    <property type="entry name" value="Ankyrin repeat"/>
    <property type="match status" value="1"/>
</dbReference>
<dbReference type="Proteomes" id="UP000256328">
    <property type="component" value="Unassembled WGS sequence"/>
</dbReference>
<dbReference type="Gene3D" id="1.25.40.10">
    <property type="entry name" value="Tetratricopeptide repeat domain"/>
    <property type="match status" value="1"/>
</dbReference>
<keyword evidence="4" id="KW-1185">Reference proteome</keyword>
<gene>
    <name evidence="3" type="ORF">BP5796_05082</name>
</gene>
<dbReference type="EMBL" id="PDLN01000007">
    <property type="protein sequence ID" value="RDW80384.1"/>
    <property type="molecule type" value="Genomic_DNA"/>
</dbReference>
<feature type="repeat" description="ANK" evidence="1">
    <location>
        <begin position="606"/>
        <end position="638"/>
    </location>
</feature>
<dbReference type="PANTHER" id="PTHR24118:SF99">
    <property type="entry name" value="POTE ANKYRIN DOMAIN FAMILY MEMBER 3C-RELATED"/>
    <property type="match status" value="1"/>
</dbReference>
<evidence type="ECO:0000256" key="2">
    <source>
        <dbReference type="SAM" id="MobiDB-lite"/>
    </source>
</evidence>
<feature type="region of interest" description="Disordered" evidence="2">
    <location>
        <begin position="505"/>
        <end position="545"/>
    </location>
</feature>
<dbReference type="InterPro" id="IPR011990">
    <property type="entry name" value="TPR-like_helical_dom_sf"/>
</dbReference>
<evidence type="ECO:0000256" key="1">
    <source>
        <dbReference type="PROSITE-ProRule" id="PRU00023"/>
    </source>
</evidence>
<name>A0A3D8S2T1_9HELO</name>
<dbReference type="Gene3D" id="1.25.40.20">
    <property type="entry name" value="Ankyrin repeat-containing domain"/>
    <property type="match status" value="1"/>
</dbReference>
<feature type="repeat" description="ANK" evidence="1">
    <location>
        <begin position="641"/>
        <end position="674"/>
    </location>
</feature>
<protein>
    <submittedName>
        <fullName evidence="3">Uncharacterized protein</fullName>
    </submittedName>
</protein>
<evidence type="ECO:0000313" key="3">
    <source>
        <dbReference type="EMBL" id="RDW80384.1"/>
    </source>
</evidence>
<evidence type="ECO:0000313" key="4">
    <source>
        <dbReference type="Proteomes" id="UP000256328"/>
    </source>
</evidence>
<feature type="repeat" description="ANK" evidence="1">
    <location>
        <begin position="708"/>
        <end position="733"/>
    </location>
</feature>
<feature type="compositionally biased region" description="Polar residues" evidence="2">
    <location>
        <begin position="302"/>
        <end position="320"/>
    </location>
</feature>
<feature type="repeat" description="ANK" evidence="1">
    <location>
        <begin position="675"/>
        <end position="707"/>
    </location>
</feature>
<dbReference type="Pfam" id="PF12796">
    <property type="entry name" value="Ank_2"/>
    <property type="match status" value="2"/>
</dbReference>
<dbReference type="PANTHER" id="PTHR24118">
    <property type="entry name" value="POTE ANKYRIN DOMAIN"/>
    <property type="match status" value="1"/>
</dbReference>
<reference evidence="3 4" key="1">
    <citation type="journal article" date="2018" name="IMA Fungus">
        <title>IMA Genome-F 9: Draft genome sequence of Annulohypoxylon stygium, Aspergillus mulundensis, Berkeleyomyces basicola (syn. Thielaviopsis basicola), Ceratocystis smalleyi, two Cercospora beticola strains, Coleophoma cylindrospora, Fusarium fracticaudum, Phialophora cf. hyalina, and Morchella septimelata.</title>
        <authorList>
            <person name="Wingfield B.D."/>
            <person name="Bills G.F."/>
            <person name="Dong Y."/>
            <person name="Huang W."/>
            <person name="Nel W.J."/>
            <person name="Swalarsk-Parry B.S."/>
            <person name="Vaghefi N."/>
            <person name="Wilken P.M."/>
            <person name="An Z."/>
            <person name="de Beer Z.W."/>
            <person name="De Vos L."/>
            <person name="Chen L."/>
            <person name="Duong T.A."/>
            <person name="Gao Y."/>
            <person name="Hammerbacher A."/>
            <person name="Kikkert J.R."/>
            <person name="Li Y."/>
            <person name="Li H."/>
            <person name="Li K."/>
            <person name="Li Q."/>
            <person name="Liu X."/>
            <person name="Ma X."/>
            <person name="Naidoo K."/>
            <person name="Pethybridge S.J."/>
            <person name="Sun J."/>
            <person name="Steenkamp E.T."/>
            <person name="van der Nest M.A."/>
            <person name="van Wyk S."/>
            <person name="Wingfield M.J."/>
            <person name="Xiong C."/>
            <person name="Yue Q."/>
            <person name="Zhang X."/>
        </authorList>
    </citation>
    <scope>NUCLEOTIDE SEQUENCE [LARGE SCALE GENOMIC DNA]</scope>
    <source>
        <strain evidence="3 4">BP5796</strain>
    </source>
</reference>
<dbReference type="InterPro" id="IPR002110">
    <property type="entry name" value="Ankyrin_rpt"/>
</dbReference>
<dbReference type="InterPro" id="IPR036770">
    <property type="entry name" value="Ankyrin_rpt-contain_sf"/>
</dbReference>
<dbReference type="AlphaFoldDB" id="A0A3D8S2T1"/>
<dbReference type="PROSITE" id="PS50088">
    <property type="entry name" value="ANK_REPEAT"/>
    <property type="match status" value="4"/>
</dbReference>
<sequence length="796" mass="88662">MDGISAASAVIQVVAVSLMLSQKIATFILDAKDVVQIRTGLYDQVQCLRNTVCTVHQVLERRQQQTSLRPVGPDEEIIYAQTVKALDKTARTVGRLEAKLEKLGGGRAEPRCWEKAWIQMKLQIRTPDILKLQRQIETNTSCLQLMLQCINPFIHEDTQAVVQTGFATTHTFLENISKMIDDLRDLMYRPLPGINTGRTAEVDSRMAAVRADSGINPQDIENEAFDIASECLSIAKSLCSKISQPGTFIGSAGQSIRGAEEGRHDDRFDTISNEDSSLNTECRDNEQGGLLLKNTIVRKATPSSPMNVNSSVESKPANPTANPPFVERLEILTDHIDNDHRMAIAAIQAGDYSRGERHISEAITTAKEREVNYNFPFEDEVAYQEILAYAKARNGQFGSAKKIYENILHKAEETTSTNDTEGRVCFALAQLHQDQYRQGQVKNRDEKSFDDWKGYSLRAYESAMKDPDRPDSESLWDTHPSLPQTAEMLAEMYECWGKPAKTLTYRQRHPSQSESAATSPGPPLLSLDAAPPTPPDSDGHLERQNSQLSPVTSIFADINVTSLNTSNPTAWGRLVLHGIEQNDFETTKYFLDLAEGSIDLEQHNDRGLTPLLLAVQRRHTEIVRILLEHEKSPDITAKDKNGWTVLHYALSRWEGEDMVEMLVNHGANVNAAAKDGTTPLHCAVNNNKLHGAKILLQNSVSTEAKDSAGRTPMYVAVQKKRLDMVAMLMKGGAVCDRLAWTKDRPDLKDFFEECEDNGIVEPLPSQQEAALRRDSILSKASRKSFFSRKFRSSAAG</sequence>
<keyword evidence="1" id="KW-0040">ANK repeat</keyword>
<dbReference type="PROSITE" id="PS50297">
    <property type="entry name" value="ANK_REP_REGION"/>
    <property type="match status" value="4"/>
</dbReference>
<dbReference type="PRINTS" id="PR01415">
    <property type="entry name" value="ANKYRIN"/>
</dbReference>
<organism evidence="3 4">
    <name type="scientific">Coleophoma crateriformis</name>
    <dbReference type="NCBI Taxonomy" id="565419"/>
    <lineage>
        <taxon>Eukaryota</taxon>
        <taxon>Fungi</taxon>
        <taxon>Dikarya</taxon>
        <taxon>Ascomycota</taxon>
        <taxon>Pezizomycotina</taxon>
        <taxon>Leotiomycetes</taxon>
        <taxon>Helotiales</taxon>
        <taxon>Dermateaceae</taxon>
        <taxon>Coleophoma</taxon>
    </lineage>
</organism>
<feature type="region of interest" description="Disordered" evidence="2">
    <location>
        <begin position="302"/>
        <end position="323"/>
    </location>
</feature>
<dbReference type="OrthoDB" id="195446at2759"/>
<proteinExistence type="predicted"/>
<comment type="caution">
    <text evidence="3">The sequence shown here is derived from an EMBL/GenBank/DDBJ whole genome shotgun (WGS) entry which is preliminary data.</text>
</comment>
<accession>A0A3D8S2T1</accession>
<dbReference type="SMART" id="SM00248">
    <property type="entry name" value="ANK"/>
    <property type="match status" value="4"/>
</dbReference>